<keyword evidence="2" id="KW-0472">Membrane</keyword>
<keyword evidence="2" id="KW-1133">Transmembrane helix</keyword>
<feature type="transmembrane region" description="Helical" evidence="2">
    <location>
        <begin position="20"/>
        <end position="37"/>
    </location>
</feature>
<protein>
    <submittedName>
        <fullName evidence="3">Uncharacterized protein</fullName>
    </submittedName>
</protein>
<feature type="compositionally biased region" description="Basic and acidic residues" evidence="1">
    <location>
        <begin position="561"/>
        <end position="581"/>
    </location>
</feature>
<evidence type="ECO:0000256" key="2">
    <source>
        <dbReference type="SAM" id="Phobius"/>
    </source>
</evidence>
<evidence type="ECO:0000256" key="1">
    <source>
        <dbReference type="SAM" id="MobiDB-lite"/>
    </source>
</evidence>
<accession>A0A2C9V4K4</accession>
<feature type="region of interest" description="Disordered" evidence="1">
    <location>
        <begin position="461"/>
        <end position="600"/>
    </location>
</feature>
<dbReference type="Gramene" id="Manes.10G087900.3.v8.1">
    <property type="protein sequence ID" value="Manes.10G087900.3.v8.1.CDS.1"/>
    <property type="gene ID" value="Manes.10G087900.v8.1"/>
</dbReference>
<comment type="caution">
    <text evidence="3">The sequence shown here is derived from an EMBL/GenBank/DDBJ whole genome shotgun (WGS) entry which is preliminary data.</text>
</comment>
<feature type="compositionally biased region" description="Low complexity" evidence="1">
    <location>
        <begin position="273"/>
        <end position="291"/>
    </location>
</feature>
<feature type="compositionally biased region" description="Basic and acidic residues" evidence="1">
    <location>
        <begin position="335"/>
        <end position="350"/>
    </location>
</feature>
<proteinExistence type="predicted"/>
<keyword evidence="2" id="KW-0812">Transmembrane</keyword>
<feature type="compositionally biased region" description="Polar residues" evidence="1">
    <location>
        <begin position="385"/>
        <end position="405"/>
    </location>
</feature>
<name>A0A2C9V4K4_MANES</name>
<feature type="compositionally biased region" description="Basic and acidic residues" evidence="1">
    <location>
        <begin position="483"/>
        <end position="519"/>
    </location>
</feature>
<dbReference type="PANTHER" id="PTHR33700:SF4">
    <property type="entry name" value="MYB-LIKE PROTEIN X"/>
    <property type="match status" value="1"/>
</dbReference>
<dbReference type="OrthoDB" id="1306415at2759"/>
<feature type="compositionally biased region" description="Acidic residues" evidence="1">
    <location>
        <begin position="87"/>
        <end position="97"/>
    </location>
</feature>
<feature type="region of interest" description="Disordered" evidence="1">
    <location>
        <begin position="64"/>
        <end position="405"/>
    </location>
</feature>
<dbReference type="Gramene" id="Manes.10G087900.2.v8.1">
    <property type="protein sequence ID" value="Manes.10G087900.2.v8.1.CDS.1"/>
    <property type="gene ID" value="Manes.10G087900.v8.1"/>
</dbReference>
<sequence>MIKRAPSRNARTRGFKVKHVLQICLLLGVCFWLIYQLKHSHDKKKELDEYEAQISVRTQSDVGISNLGRKGLHPRVQELSKDKKHEEEDDEETTVDEEVNKMEENKHEQKQVEGEAKYEEDEREEGTKHIEEEQEEEGTKHEEEEQEEEGTKHEEEEREEGNKHEDDEQEEEIEDERRGGGDDEIGEHDQEKLGEADHEEDLVDGERGREEQGEEKESGNDEAEDKEAQSGHETSTEDQDNDGGVQNDHEAREEHYKADDASSAVTHDSQTISAEAENTSSDNSNDNSVTNDLELERNSNSINTNDVSGDEKNSQSQLEGVVSADNDPPPNATAAEKKDDKIINVEDLSTKHATFSSLSNDQPVLSNTSKDVNVEAGNNPEGGRTETSGSSQHNGTLLTSDSNQVQNATIYGASTGEASNLKTTEWVQVNNSIVSGNIETNSISSIPDKTLDNISAAATSNFSANSEPAGSGKVIKPEVTAEAEVRPDGSDKIIKPELEVNAEAEVKPDGSDKVIKPEPEVNSEVNSESSSTTKETAHDANESGGTEENLGSSATDGTEAVVHDHTDSSVGQEEKEARIDLETLPGDSGEGVNSRDAAAE</sequence>
<dbReference type="OMA" id="YEKKAYH"/>
<feature type="compositionally biased region" description="Basic and acidic residues" evidence="1">
    <location>
        <begin position="75"/>
        <end position="86"/>
    </location>
</feature>
<feature type="compositionally biased region" description="Basic and acidic residues" evidence="1">
    <location>
        <begin position="247"/>
        <end position="260"/>
    </location>
</feature>
<evidence type="ECO:0000313" key="4">
    <source>
        <dbReference type="Proteomes" id="UP000091857"/>
    </source>
</evidence>
<feature type="compositionally biased region" description="Polar residues" evidence="1">
    <location>
        <begin position="543"/>
        <end position="556"/>
    </location>
</feature>
<evidence type="ECO:0000313" key="3">
    <source>
        <dbReference type="EMBL" id="OAY39353.1"/>
    </source>
</evidence>
<dbReference type="PANTHER" id="PTHR33700">
    <property type="entry name" value="MYB-LIKE PROTEIN X"/>
    <property type="match status" value="1"/>
</dbReference>
<feature type="compositionally biased region" description="Low complexity" evidence="1">
    <location>
        <begin position="520"/>
        <end position="531"/>
    </location>
</feature>
<organism evidence="3 4">
    <name type="scientific">Manihot esculenta</name>
    <name type="common">Cassava</name>
    <name type="synonym">Jatropha manihot</name>
    <dbReference type="NCBI Taxonomy" id="3983"/>
    <lineage>
        <taxon>Eukaryota</taxon>
        <taxon>Viridiplantae</taxon>
        <taxon>Streptophyta</taxon>
        <taxon>Embryophyta</taxon>
        <taxon>Tracheophyta</taxon>
        <taxon>Spermatophyta</taxon>
        <taxon>Magnoliopsida</taxon>
        <taxon>eudicotyledons</taxon>
        <taxon>Gunneridae</taxon>
        <taxon>Pentapetalae</taxon>
        <taxon>rosids</taxon>
        <taxon>fabids</taxon>
        <taxon>Malpighiales</taxon>
        <taxon>Euphorbiaceae</taxon>
        <taxon>Crotonoideae</taxon>
        <taxon>Manihoteae</taxon>
        <taxon>Manihot</taxon>
    </lineage>
</organism>
<dbReference type="EMBL" id="CM004396">
    <property type="protein sequence ID" value="OAY39353.1"/>
    <property type="molecule type" value="Genomic_DNA"/>
</dbReference>
<dbReference type="Proteomes" id="UP000091857">
    <property type="component" value="Chromosome 10"/>
</dbReference>
<feature type="compositionally biased region" description="Basic and acidic residues" evidence="1">
    <location>
        <begin position="125"/>
        <end position="166"/>
    </location>
</feature>
<feature type="compositionally biased region" description="Basic and acidic residues" evidence="1">
    <location>
        <begin position="98"/>
        <end position="117"/>
    </location>
</feature>
<feature type="compositionally biased region" description="Polar residues" evidence="1">
    <location>
        <begin position="263"/>
        <end position="272"/>
    </location>
</feature>
<feature type="compositionally biased region" description="Polar residues" evidence="1">
    <location>
        <begin position="351"/>
        <end position="371"/>
    </location>
</feature>
<dbReference type="AlphaFoldDB" id="A0A2C9V4K4"/>
<feature type="compositionally biased region" description="Basic and acidic residues" evidence="1">
    <location>
        <begin position="175"/>
        <end position="196"/>
    </location>
</feature>
<reference evidence="4" key="1">
    <citation type="journal article" date="2016" name="Nat. Biotechnol.">
        <title>Sequencing wild and cultivated cassava and related species reveals extensive interspecific hybridization and genetic diversity.</title>
        <authorList>
            <person name="Bredeson J.V."/>
            <person name="Lyons J.B."/>
            <person name="Prochnik S.E."/>
            <person name="Wu G.A."/>
            <person name="Ha C.M."/>
            <person name="Edsinger-Gonzales E."/>
            <person name="Grimwood J."/>
            <person name="Schmutz J."/>
            <person name="Rabbi I.Y."/>
            <person name="Egesi C."/>
            <person name="Nauluvula P."/>
            <person name="Lebot V."/>
            <person name="Ndunguru J."/>
            <person name="Mkamilo G."/>
            <person name="Bart R.S."/>
            <person name="Setter T.L."/>
            <person name="Gleadow R.M."/>
            <person name="Kulakow P."/>
            <person name="Ferguson M.E."/>
            <person name="Rounsley S."/>
            <person name="Rokhsar D.S."/>
        </authorList>
    </citation>
    <scope>NUCLEOTIDE SEQUENCE [LARGE SCALE GENOMIC DNA]</scope>
    <source>
        <strain evidence="4">cv. AM560-2</strain>
    </source>
</reference>
<gene>
    <name evidence="3" type="ORF">MANES_10G087900v8</name>
</gene>
<feature type="compositionally biased region" description="Polar residues" evidence="1">
    <location>
        <begin position="298"/>
        <end position="307"/>
    </location>
</feature>
<keyword evidence="4" id="KW-1185">Reference proteome</keyword>
<feature type="compositionally biased region" description="Basic and acidic residues" evidence="1">
    <location>
        <begin position="204"/>
        <end position="219"/>
    </location>
</feature>